<evidence type="ECO:0000313" key="2">
    <source>
        <dbReference type="EMBL" id="RZI45945.1"/>
    </source>
</evidence>
<accession>A0A4Q7DIL4</accession>
<dbReference type="Proteomes" id="UP000293550">
    <property type="component" value="Unassembled WGS sequence"/>
</dbReference>
<dbReference type="SUPFAM" id="SSF46894">
    <property type="entry name" value="C-terminal effector domain of the bipartite response regulators"/>
    <property type="match status" value="1"/>
</dbReference>
<dbReference type="GO" id="GO:0006355">
    <property type="term" value="P:regulation of DNA-templated transcription"/>
    <property type="evidence" value="ECO:0007669"/>
    <property type="project" value="InterPro"/>
</dbReference>
<dbReference type="Gene3D" id="1.10.10.10">
    <property type="entry name" value="Winged helix-like DNA-binding domain superfamily/Winged helix DNA-binding domain"/>
    <property type="match status" value="1"/>
</dbReference>
<proteinExistence type="predicted"/>
<dbReference type="InterPro" id="IPR000792">
    <property type="entry name" value="Tscrpt_reg_LuxR_C"/>
</dbReference>
<name>A0A4Q7DIL4_9PROT</name>
<evidence type="ECO:0000313" key="3">
    <source>
        <dbReference type="Proteomes" id="UP000293550"/>
    </source>
</evidence>
<feature type="domain" description="HTH luxR-type" evidence="1">
    <location>
        <begin position="218"/>
        <end position="275"/>
    </location>
</feature>
<reference evidence="2 3" key="1">
    <citation type="submission" date="2018-10" db="EMBL/GenBank/DDBJ databases">
        <title>An updated phylogeny of the Alphaproteobacteria reveals that the parasitic Rickettsiales and Holosporales have independent origins.</title>
        <authorList>
            <person name="Munoz-Gomez S.A."/>
            <person name="Hess S."/>
            <person name="Burger G."/>
            <person name="Lang B.F."/>
            <person name="Susko E."/>
            <person name="Slamovits C.H."/>
            <person name="Roger A.J."/>
        </authorList>
    </citation>
    <scope>NUCLEOTIDE SEQUENCE [LARGE SCALE GENOMIC DNA]</scope>
    <source>
        <strain evidence="2">HOLO01</strain>
    </source>
</reference>
<dbReference type="AlphaFoldDB" id="A0A4Q7DIL4"/>
<evidence type="ECO:0000259" key="1">
    <source>
        <dbReference type="SMART" id="SM00421"/>
    </source>
</evidence>
<gene>
    <name evidence="2" type="ORF">EQU50_05800</name>
</gene>
<keyword evidence="3" id="KW-1185">Reference proteome</keyword>
<dbReference type="InterPro" id="IPR036388">
    <property type="entry name" value="WH-like_DNA-bd_sf"/>
</dbReference>
<dbReference type="RefSeq" id="WP_130154193.1">
    <property type="nucleotide sequence ID" value="NZ_SCFB01000006.1"/>
</dbReference>
<sequence>MNRKKIHIPADFFALSVQDAVQAICQNMFDELNFDYFGYRRQYFDGTTIHLMNSGKDGNGGSFLKALYGEGVYFSVDEIEQVITSFDSSSHLFGFVTPKFSLTDGLTNQLIYQKQIEIAHIFNIGKNKTAFFQNSQDFTDMIIFGSSFHETGTFCNFCIQNLSVLQNFVKYFRRQAKSLIEAAKEDPILLAPSLTYKIPKTNLLNFTGYNFKEKRKITLQFTEQEANSLELLASGKTVGGIASDLRISLHAVKNHFHEATKRSDFQTIYELLKIFPTLARR</sequence>
<protein>
    <recommendedName>
        <fullName evidence="1">HTH luxR-type domain-containing protein</fullName>
    </recommendedName>
</protein>
<dbReference type="InterPro" id="IPR016032">
    <property type="entry name" value="Sig_transdc_resp-reg_C-effctor"/>
</dbReference>
<comment type="caution">
    <text evidence="2">The sequence shown here is derived from an EMBL/GenBank/DDBJ whole genome shotgun (WGS) entry which is preliminary data.</text>
</comment>
<organism evidence="2 3">
    <name type="scientific">Candidatus Finniella inopinata</name>
    <dbReference type="NCBI Taxonomy" id="1696036"/>
    <lineage>
        <taxon>Bacteria</taxon>
        <taxon>Pseudomonadati</taxon>
        <taxon>Pseudomonadota</taxon>
        <taxon>Alphaproteobacteria</taxon>
        <taxon>Holosporales</taxon>
        <taxon>Candidatus Paracaedibacteraceae</taxon>
        <taxon>Candidatus Finniella</taxon>
    </lineage>
</organism>
<dbReference type="SMART" id="SM00421">
    <property type="entry name" value="HTH_LUXR"/>
    <property type="match status" value="1"/>
</dbReference>
<dbReference type="EMBL" id="SCFB01000006">
    <property type="protein sequence ID" value="RZI45945.1"/>
    <property type="molecule type" value="Genomic_DNA"/>
</dbReference>
<dbReference type="OrthoDB" id="9782655at2"/>
<dbReference type="GO" id="GO:0003677">
    <property type="term" value="F:DNA binding"/>
    <property type="evidence" value="ECO:0007669"/>
    <property type="project" value="InterPro"/>
</dbReference>